<dbReference type="InterPro" id="IPR018300">
    <property type="entry name" value="Aminotrans_IV_CS"/>
</dbReference>
<comment type="caution">
    <text evidence="12">The sequence shown here is derived from an EMBL/GenBank/DDBJ whole genome shotgun (WGS) entry which is preliminary data.</text>
</comment>
<dbReference type="GO" id="GO:0009098">
    <property type="term" value="P:L-leucine biosynthetic process"/>
    <property type="evidence" value="ECO:0007669"/>
    <property type="project" value="TreeGrafter"/>
</dbReference>
<dbReference type="Gene3D" id="3.30.470.10">
    <property type="match status" value="1"/>
</dbReference>
<evidence type="ECO:0000256" key="1">
    <source>
        <dbReference type="ARBA" id="ARBA00001933"/>
    </source>
</evidence>
<evidence type="ECO:0000256" key="10">
    <source>
        <dbReference type="RuleBase" id="RU004516"/>
    </source>
</evidence>
<organism evidence="12 13">
    <name type="scientific">Mesorhabditis spiculigera</name>
    <dbReference type="NCBI Taxonomy" id="96644"/>
    <lineage>
        <taxon>Eukaryota</taxon>
        <taxon>Metazoa</taxon>
        <taxon>Ecdysozoa</taxon>
        <taxon>Nematoda</taxon>
        <taxon>Chromadorea</taxon>
        <taxon>Rhabditida</taxon>
        <taxon>Rhabditina</taxon>
        <taxon>Rhabditomorpha</taxon>
        <taxon>Rhabditoidea</taxon>
        <taxon>Rhabditidae</taxon>
        <taxon>Mesorhabditinae</taxon>
        <taxon>Mesorhabditis</taxon>
    </lineage>
</organism>
<dbReference type="Proteomes" id="UP001177023">
    <property type="component" value="Unassembled WGS sequence"/>
</dbReference>
<dbReference type="PROSITE" id="PS00770">
    <property type="entry name" value="AA_TRANSFER_CLASS_4"/>
    <property type="match status" value="1"/>
</dbReference>
<dbReference type="InterPro" id="IPR043131">
    <property type="entry name" value="BCAT-like_N"/>
</dbReference>
<gene>
    <name evidence="12" type="ORF">MSPICULIGERA_LOCUS1417</name>
</gene>
<dbReference type="GO" id="GO:0009099">
    <property type="term" value="P:L-valine biosynthetic process"/>
    <property type="evidence" value="ECO:0007669"/>
    <property type="project" value="TreeGrafter"/>
</dbReference>
<evidence type="ECO:0000256" key="7">
    <source>
        <dbReference type="ARBA" id="ARBA00023304"/>
    </source>
</evidence>
<keyword evidence="7 11" id="KW-0100">Branched-chain amino acid biosynthesis</keyword>
<dbReference type="CDD" id="cd01557">
    <property type="entry name" value="BCAT_beta_family"/>
    <property type="match status" value="1"/>
</dbReference>
<comment type="catalytic activity">
    <reaction evidence="11">
        <text>L-leucine + 2-oxoglutarate = 4-methyl-2-oxopentanoate + L-glutamate</text>
        <dbReference type="Rhea" id="RHEA:18321"/>
        <dbReference type="ChEBI" id="CHEBI:16810"/>
        <dbReference type="ChEBI" id="CHEBI:17865"/>
        <dbReference type="ChEBI" id="CHEBI:29985"/>
        <dbReference type="ChEBI" id="CHEBI:57427"/>
        <dbReference type="EC" id="2.6.1.42"/>
    </reaction>
</comment>
<proteinExistence type="inferred from homology"/>
<dbReference type="Gene3D" id="3.20.10.10">
    <property type="entry name" value="D-amino Acid Aminotransferase, subunit A, domain 2"/>
    <property type="match status" value="1"/>
</dbReference>
<dbReference type="EC" id="2.6.1.42" evidence="11"/>
<dbReference type="PANTHER" id="PTHR11825:SF44">
    <property type="entry name" value="BRANCHED-CHAIN-AMINO-ACID AMINOTRANSFERASE"/>
    <property type="match status" value="1"/>
</dbReference>
<dbReference type="FunFam" id="3.30.470.10:FF:000002">
    <property type="entry name" value="Branched-chain-amino-acid aminotransferase"/>
    <property type="match status" value="1"/>
</dbReference>
<comment type="catalytic activity">
    <reaction evidence="11">
        <text>L-isoleucine + 2-oxoglutarate = (S)-3-methyl-2-oxopentanoate + L-glutamate</text>
        <dbReference type="Rhea" id="RHEA:24801"/>
        <dbReference type="ChEBI" id="CHEBI:16810"/>
        <dbReference type="ChEBI" id="CHEBI:29985"/>
        <dbReference type="ChEBI" id="CHEBI:35146"/>
        <dbReference type="ChEBI" id="CHEBI:58045"/>
        <dbReference type="EC" id="2.6.1.42"/>
    </reaction>
</comment>
<dbReference type="AlphaFoldDB" id="A0AA36FQ63"/>
<dbReference type="InterPro" id="IPR005786">
    <property type="entry name" value="B_amino_transII"/>
</dbReference>
<protein>
    <recommendedName>
        <fullName evidence="11">Branched-chain-amino-acid aminotransferase</fullName>
        <ecNumber evidence="11">2.6.1.42</ecNumber>
    </recommendedName>
</protein>
<keyword evidence="4 11" id="KW-0028">Amino-acid biosynthesis</keyword>
<evidence type="ECO:0000256" key="9">
    <source>
        <dbReference type="RuleBase" id="RU004106"/>
    </source>
</evidence>
<evidence type="ECO:0000256" key="8">
    <source>
        <dbReference type="PIRSR" id="PIRSR006468-1"/>
    </source>
</evidence>
<evidence type="ECO:0000256" key="11">
    <source>
        <dbReference type="RuleBase" id="RU004517"/>
    </source>
</evidence>
<feature type="non-terminal residue" evidence="12">
    <location>
        <position position="1"/>
    </location>
</feature>
<dbReference type="NCBIfam" id="TIGR01123">
    <property type="entry name" value="ilvE_II"/>
    <property type="match status" value="1"/>
</dbReference>
<dbReference type="GO" id="GO:0005739">
    <property type="term" value="C:mitochondrion"/>
    <property type="evidence" value="ECO:0007669"/>
    <property type="project" value="TreeGrafter"/>
</dbReference>
<sequence length="404" mass="45293">MRHNLVTISRRLLGTQSLGKQTKAEPVTGDPRCSFYHQDVEIIRASGDQLREKPTDYNTLPFGHVFSDHFVNVDWSLDKGWTRPKIEPLRELSIHPAAKVLHYAAELFEGLKAYRGVDGKIRIFRPELNMARMRRTAVRASLPDFDSQELIKLIVEMLRVDKDWVPNSETASYYIRPTMIGTDPTLGVGASSEAKLFVIGGPVGPYYATGFKPVSLLADSRYIRAFPGGVGAFKMGCNYAPTIAISNNAARDQNCQQIMWLYGEDEQITEAGTMNIFALWKNKEGDLELVTPPLDSGLILPGVTRQSLLDLARLWNECKVSERPFTMRDVTDALKEGRLLQLFGAGTAAVVSPIGEIVHQQNGQFVRMKIPTMDANPNLMQRLYQTIANIQYGREQMPGWTVEC</sequence>
<dbReference type="GO" id="GO:0004084">
    <property type="term" value="F:branched-chain-amino-acid transaminase activity"/>
    <property type="evidence" value="ECO:0007669"/>
    <property type="project" value="UniProtKB-EC"/>
</dbReference>
<comment type="catalytic activity">
    <reaction evidence="11">
        <text>L-valine + 2-oxoglutarate = 3-methyl-2-oxobutanoate + L-glutamate</text>
        <dbReference type="Rhea" id="RHEA:24813"/>
        <dbReference type="ChEBI" id="CHEBI:11851"/>
        <dbReference type="ChEBI" id="CHEBI:16810"/>
        <dbReference type="ChEBI" id="CHEBI:29985"/>
        <dbReference type="ChEBI" id="CHEBI:57762"/>
        <dbReference type="EC" id="2.6.1.42"/>
    </reaction>
</comment>
<keyword evidence="13" id="KW-1185">Reference proteome</keyword>
<dbReference type="SUPFAM" id="SSF56752">
    <property type="entry name" value="D-aminoacid aminotransferase-like PLP-dependent enzymes"/>
    <property type="match status" value="1"/>
</dbReference>
<evidence type="ECO:0000313" key="13">
    <source>
        <dbReference type="Proteomes" id="UP001177023"/>
    </source>
</evidence>
<keyword evidence="3 11" id="KW-0032">Aminotransferase</keyword>
<feature type="modified residue" description="N6-(pyridoxal phosphate)lysine" evidence="8">
    <location>
        <position position="234"/>
    </location>
</feature>
<evidence type="ECO:0000256" key="4">
    <source>
        <dbReference type="ARBA" id="ARBA00022605"/>
    </source>
</evidence>
<dbReference type="InterPro" id="IPR033939">
    <property type="entry name" value="BCAT_family"/>
</dbReference>
<evidence type="ECO:0000256" key="2">
    <source>
        <dbReference type="ARBA" id="ARBA00009320"/>
    </source>
</evidence>
<dbReference type="PANTHER" id="PTHR11825">
    <property type="entry name" value="SUBGROUP IIII AMINOTRANSFERASE"/>
    <property type="match status" value="1"/>
</dbReference>
<dbReference type="PIRSF" id="PIRSF006468">
    <property type="entry name" value="BCAT1"/>
    <property type="match status" value="1"/>
</dbReference>
<evidence type="ECO:0000256" key="6">
    <source>
        <dbReference type="ARBA" id="ARBA00022898"/>
    </source>
</evidence>
<comment type="similarity">
    <text evidence="2 9">Belongs to the class-IV pyridoxal-phosphate-dependent aminotransferase family.</text>
</comment>
<keyword evidence="6 10" id="KW-0663">Pyridoxal phosphate</keyword>
<accession>A0AA36FQ63</accession>
<comment type="cofactor">
    <cofactor evidence="1 10">
        <name>pyridoxal 5'-phosphate</name>
        <dbReference type="ChEBI" id="CHEBI:597326"/>
    </cofactor>
</comment>
<dbReference type="NCBIfam" id="NF009897">
    <property type="entry name" value="PRK13357.1"/>
    <property type="match status" value="1"/>
</dbReference>
<evidence type="ECO:0000313" key="12">
    <source>
        <dbReference type="EMBL" id="CAJ0559936.1"/>
    </source>
</evidence>
<name>A0AA36FQ63_9BILA</name>
<keyword evidence="5 11" id="KW-0808">Transferase</keyword>
<evidence type="ECO:0000256" key="5">
    <source>
        <dbReference type="ARBA" id="ARBA00022679"/>
    </source>
</evidence>
<dbReference type="InterPro" id="IPR036038">
    <property type="entry name" value="Aminotransferase-like"/>
</dbReference>
<dbReference type="EMBL" id="CATQJA010000398">
    <property type="protein sequence ID" value="CAJ0559936.1"/>
    <property type="molecule type" value="Genomic_DNA"/>
</dbReference>
<dbReference type="InterPro" id="IPR001544">
    <property type="entry name" value="Aminotrans_IV"/>
</dbReference>
<evidence type="ECO:0000256" key="3">
    <source>
        <dbReference type="ARBA" id="ARBA00022576"/>
    </source>
</evidence>
<reference evidence="12" key="1">
    <citation type="submission" date="2023-06" db="EMBL/GenBank/DDBJ databases">
        <authorList>
            <person name="Delattre M."/>
        </authorList>
    </citation>
    <scope>NUCLEOTIDE SEQUENCE</scope>
    <source>
        <strain evidence="12">AF72</strain>
    </source>
</reference>
<dbReference type="InterPro" id="IPR043132">
    <property type="entry name" value="BCAT-like_C"/>
</dbReference>
<dbReference type="Pfam" id="PF01063">
    <property type="entry name" value="Aminotran_4"/>
    <property type="match status" value="1"/>
</dbReference>